<name>A0A4U0S6V2_9ACTN</name>
<gene>
    <name evidence="1" type="ORF">FCI23_34325</name>
</gene>
<organism evidence="1 2">
    <name type="scientific">Actinacidiphila oryziradicis</name>
    <dbReference type="NCBI Taxonomy" id="2571141"/>
    <lineage>
        <taxon>Bacteria</taxon>
        <taxon>Bacillati</taxon>
        <taxon>Actinomycetota</taxon>
        <taxon>Actinomycetes</taxon>
        <taxon>Kitasatosporales</taxon>
        <taxon>Streptomycetaceae</taxon>
        <taxon>Actinacidiphila</taxon>
    </lineage>
</organism>
<reference evidence="1 2" key="1">
    <citation type="submission" date="2019-04" db="EMBL/GenBank/DDBJ databases">
        <title>Streptomyces oryziradicis sp. nov., a novel actinomycete isolated from rhizosphere soil of rice (Oryza sativa L.).</title>
        <authorList>
            <person name="Li C."/>
        </authorList>
    </citation>
    <scope>NUCLEOTIDE SEQUENCE [LARGE SCALE GENOMIC DNA]</scope>
    <source>
        <strain evidence="1 2">NEAU-C40</strain>
    </source>
</reference>
<dbReference type="RefSeq" id="WP_136728073.1">
    <property type="nucleotide sequence ID" value="NZ_SUMC01000046.1"/>
</dbReference>
<dbReference type="EMBL" id="SUMC01000046">
    <property type="protein sequence ID" value="TKA04844.1"/>
    <property type="molecule type" value="Genomic_DNA"/>
</dbReference>
<dbReference type="Proteomes" id="UP000305778">
    <property type="component" value="Unassembled WGS sequence"/>
</dbReference>
<evidence type="ECO:0000313" key="2">
    <source>
        <dbReference type="Proteomes" id="UP000305778"/>
    </source>
</evidence>
<dbReference type="OrthoDB" id="1551204at2"/>
<protein>
    <submittedName>
        <fullName evidence="1">Integrase</fullName>
    </submittedName>
</protein>
<keyword evidence="2" id="KW-1185">Reference proteome</keyword>
<sequence>MWWPWIYLLTRRSLASACLRFLGRAVKDVELPVLRHPLPVLQRQVGQPKLEPADRVLLAALSRVLHRQSRSSFLVTPATLLRWQRELPKAA</sequence>
<accession>A0A4U0S6V2</accession>
<dbReference type="AlphaFoldDB" id="A0A4U0S6V2"/>
<evidence type="ECO:0000313" key="1">
    <source>
        <dbReference type="EMBL" id="TKA04844.1"/>
    </source>
</evidence>
<proteinExistence type="predicted"/>
<comment type="caution">
    <text evidence="1">The sequence shown here is derived from an EMBL/GenBank/DDBJ whole genome shotgun (WGS) entry which is preliminary data.</text>
</comment>